<gene>
    <name evidence="2" type="ORF">TBRA_LOCUS9289</name>
</gene>
<proteinExistence type="predicted"/>
<dbReference type="AlphaFoldDB" id="A0A6H5IRX1"/>
<dbReference type="Proteomes" id="UP000479190">
    <property type="component" value="Unassembled WGS sequence"/>
</dbReference>
<feature type="compositionally biased region" description="Basic residues" evidence="1">
    <location>
        <begin position="19"/>
        <end position="28"/>
    </location>
</feature>
<sequence>MRACRTVRGDAARRLGGAVRRRARRARRQGVESVGSTRTSDVSIDLVTQDLQIPKFS</sequence>
<reference evidence="2 3" key="1">
    <citation type="submission" date="2020-02" db="EMBL/GenBank/DDBJ databases">
        <authorList>
            <person name="Ferguson B K."/>
        </authorList>
    </citation>
    <scope>NUCLEOTIDE SEQUENCE [LARGE SCALE GENOMIC DNA]</scope>
</reference>
<feature type="region of interest" description="Disordered" evidence="1">
    <location>
        <begin position="18"/>
        <end position="40"/>
    </location>
</feature>
<accession>A0A6H5IRX1</accession>
<evidence type="ECO:0000313" key="3">
    <source>
        <dbReference type="Proteomes" id="UP000479190"/>
    </source>
</evidence>
<evidence type="ECO:0000313" key="2">
    <source>
        <dbReference type="EMBL" id="CAB0037462.1"/>
    </source>
</evidence>
<dbReference type="EMBL" id="CADCXV010000856">
    <property type="protein sequence ID" value="CAB0037462.1"/>
    <property type="molecule type" value="Genomic_DNA"/>
</dbReference>
<organism evidence="2 3">
    <name type="scientific">Trichogramma brassicae</name>
    <dbReference type="NCBI Taxonomy" id="86971"/>
    <lineage>
        <taxon>Eukaryota</taxon>
        <taxon>Metazoa</taxon>
        <taxon>Ecdysozoa</taxon>
        <taxon>Arthropoda</taxon>
        <taxon>Hexapoda</taxon>
        <taxon>Insecta</taxon>
        <taxon>Pterygota</taxon>
        <taxon>Neoptera</taxon>
        <taxon>Endopterygota</taxon>
        <taxon>Hymenoptera</taxon>
        <taxon>Apocrita</taxon>
        <taxon>Proctotrupomorpha</taxon>
        <taxon>Chalcidoidea</taxon>
        <taxon>Trichogrammatidae</taxon>
        <taxon>Trichogramma</taxon>
    </lineage>
</organism>
<keyword evidence="3" id="KW-1185">Reference proteome</keyword>
<evidence type="ECO:0000256" key="1">
    <source>
        <dbReference type="SAM" id="MobiDB-lite"/>
    </source>
</evidence>
<name>A0A6H5IRX1_9HYME</name>
<protein>
    <submittedName>
        <fullName evidence="2">Uncharacterized protein</fullName>
    </submittedName>
</protein>